<dbReference type="Proteomes" id="UP000515135">
    <property type="component" value="Unplaced"/>
</dbReference>
<dbReference type="OrthoDB" id="8883994at2759"/>
<dbReference type="GeneID" id="109475736"/>
<proteinExistence type="predicted"/>
<dbReference type="RefSeq" id="XP_019632058.1">
    <property type="nucleotide sequence ID" value="XM_019776499.1"/>
</dbReference>
<feature type="transmembrane region" description="Helical" evidence="2">
    <location>
        <begin position="279"/>
        <end position="300"/>
    </location>
</feature>
<accession>A0A6P4Z603</accession>
<evidence type="ECO:0000313" key="4">
    <source>
        <dbReference type="RefSeq" id="XP_019632058.1"/>
    </source>
</evidence>
<protein>
    <submittedName>
        <fullName evidence="4">Uncharacterized protein LOC109475736</fullName>
    </submittedName>
</protein>
<feature type="compositionally biased region" description="Acidic residues" evidence="1">
    <location>
        <begin position="234"/>
        <end position="252"/>
    </location>
</feature>
<dbReference type="Pfam" id="PF02992">
    <property type="entry name" value="Transposase_21"/>
    <property type="match status" value="1"/>
</dbReference>
<feature type="region of interest" description="Disordered" evidence="1">
    <location>
        <begin position="182"/>
        <end position="207"/>
    </location>
</feature>
<keyword evidence="2" id="KW-1133">Transmembrane helix</keyword>
<keyword evidence="2" id="KW-0812">Transmembrane</keyword>
<feature type="compositionally biased region" description="Polar residues" evidence="1">
    <location>
        <begin position="27"/>
        <end position="37"/>
    </location>
</feature>
<dbReference type="AlphaFoldDB" id="A0A6P4Z603"/>
<evidence type="ECO:0000256" key="2">
    <source>
        <dbReference type="SAM" id="Phobius"/>
    </source>
</evidence>
<name>A0A6P4Z603_BRABE</name>
<gene>
    <name evidence="4" type="primary">LOC109475736</name>
</gene>
<dbReference type="KEGG" id="bbel:109475736"/>
<keyword evidence="2" id="KW-0472">Membrane</keyword>
<dbReference type="InterPro" id="IPR004242">
    <property type="entry name" value="Transposase_21"/>
</dbReference>
<evidence type="ECO:0000256" key="1">
    <source>
        <dbReference type="SAM" id="MobiDB-lite"/>
    </source>
</evidence>
<feature type="region of interest" description="Disordered" evidence="1">
    <location>
        <begin position="24"/>
        <end position="53"/>
    </location>
</feature>
<sequence>MYGAAMCNQGNDAELSGACNAKKQKLMGQSDSVSDGPSPNDHGTEERLPSDVDNTHTNQLMTELSKIPVQGMEPTFHNVGSESFEILEAFVRDMTEDLVKGYKKAEDQLTNLLLNVDAQPTDDSGRRGEAVQYVLQCLQLLDKHAQIYVEERLHNIKFRDNTDKLQEEEAALQELLSQLKAGLSGTSHGGNDDESSKPTTSPGSDIEHSDEEIWWDTVENLGHKEVQDGRIEEDSSDSEQEMEVEQVEEEENSGTLSWMHTFLLYLTVWKTNYNISDNAMVGLLCVIGFILNMLGCLLNIEVIKNLATMFPRTMYMLRKKLSVQRDDFTRYVVCPTCDSVYTVDEATKVVRNGRGKVVKRKSQKCSFVEFPRHSHRNFRRPCGTLLMKTVVGKNGVEYVRPKRTFCYRSIIDSLSDLVKRPGFLKKCEEWRGRNVPEGVFGDIYDGNVWKDFQHYDGKPFLSEPYNLGFMMNVDWFQPYDKVKDSIGVIYLVVMNLPREERFKKENIIVVGIIPGPKEPKMHINSFLKPLVKELEELWEGVFLHDTSAIGLNMYRGALLCLSSDIPATRKTGGFLGHMAKKGCSKCLKSFFRTRENTVDYSGFDVDDWEPRTNDLHKEYAQRAKLAKNNAERERLEGLFGARHSSLHDLPYFDAVRMHVVDPMHNILEGTAKRMMQVWKEKKILSPAAFKVIQARVDGMKIPSDLDSGLPHKIEASFEGFTASQWKLWVCTYSLFALKGVLGETDYNIWKCFVAAARVLCSRIITARQLEDAHQCLKIFCNSFERQYGKKWCTMNLHLHLHLKQCVEDYGPVHSFWCFAFERANGTLGDYHNNNKDAEIIMMRKWLFNWQVFSQLSSAMTQNDVPPELFPSKPSRADHVLTLDQIQITKRLAERNDLLADFSYNDCETILPPVKSCSMTYDDNRELLAMFKTLYSHNIVNRVSLMCKQFDRCSVGGDLLSSENYRTDKASCVYAKWFKSQERTGNPMIDPTADARPGLIVRMLTVSVYLNDNDHEKKVQHTVAEVKWFMEHGDRYHYGRKDMCSLWDVSFEDSSPASFLPLTRVLSRCAYSKSKVQLPPTREETVYTIVPLLSVRCF</sequence>
<keyword evidence="3" id="KW-1185">Reference proteome</keyword>
<evidence type="ECO:0000313" key="3">
    <source>
        <dbReference type="Proteomes" id="UP000515135"/>
    </source>
</evidence>
<feature type="region of interest" description="Disordered" evidence="1">
    <location>
        <begin position="225"/>
        <end position="252"/>
    </location>
</feature>
<reference evidence="4" key="1">
    <citation type="submission" date="2025-08" db="UniProtKB">
        <authorList>
            <consortium name="RefSeq"/>
        </authorList>
    </citation>
    <scope>IDENTIFICATION</scope>
    <source>
        <tissue evidence="4">Gonad</tissue>
    </source>
</reference>
<dbReference type="PANTHER" id="PTHR46579">
    <property type="entry name" value="F5/8 TYPE C DOMAIN-CONTAINING PROTEIN-RELATED"/>
    <property type="match status" value="1"/>
</dbReference>
<organism evidence="3 4">
    <name type="scientific">Branchiostoma belcheri</name>
    <name type="common">Amphioxus</name>
    <dbReference type="NCBI Taxonomy" id="7741"/>
    <lineage>
        <taxon>Eukaryota</taxon>
        <taxon>Metazoa</taxon>
        <taxon>Chordata</taxon>
        <taxon>Cephalochordata</taxon>
        <taxon>Leptocardii</taxon>
        <taxon>Amphioxiformes</taxon>
        <taxon>Branchiostomatidae</taxon>
        <taxon>Branchiostoma</taxon>
    </lineage>
</organism>
<feature type="compositionally biased region" description="Basic and acidic residues" evidence="1">
    <location>
        <begin position="42"/>
        <end position="53"/>
    </location>
</feature>
<dbReference type="PANTHER" id="PTHR46579:SF2">
    <property type="entry name" value="C2H2-TYPE DOMAIN-CONTAINING PROTEIN"/>
    <property type="match status" value="1"/>
</dbReference>